<dbReference type="InterPro" id="IPR007630">
    <property type="entry name" value="RNA_pol_sigma70_r4"/>
</dbReference>
<feature type="domain" description="RNA polymerase sigma-70 region 4" evidence="1">
    <location>
        <begin position="14"/>
        <end position="64"/>
    </location>
</feature>
<gene>
    <name evidence="2" type="ORF">A3F15_01155</name>
</gene>
<comment type="caution">
    <text evidence="2">The sequence shown here is derived from an EMBL/GenBank/DDBJ whole genome shotgun (WGS) entry which is preliminary data.</text>
</comment>
<dbReference type="Proteomes" id="UP000177078">
    <property type="component" value="Unassembled WGS sequence"/>
</dbReference>
<dbReference type="Pfam" id="PF04545">
    <property type="entry name" value="Sigma70_r4"/>
    <property type="match status" value="1"/>
</dbReference>
<dbReference type="InterPro" id="IPR000943">
    <property type="entry name" value="RNA_pol_sigma70"/>
</dbReference>
<reference evidence="2 3" key="1">
    <citation type="journal article" date="2016" name="Nat. Commun.">
        <title>Thousands of microbial genomes shed light on interconnected biogeochemical processes in an aquifer system.</title>
        <authorList>
            <person name="Anantharaman K."/>
            <person name="Brown C.T."/>
            <person name="Hug L.A."/>
            <person name="Sharon I."/>
            <person name="Castelle C.J."/>
            <person name="Probst A.J."/>
            <person name="Thomas B.C."/>
            <person name="Singh A."/>
            <person name="Wilkins M.J."/>
            <person name="Karaoz U."/>
            <person name="Brodie E.L."/>
            <person name="Williams K.H."/>
            <person name="Hubbard S.S."/>
            <person name="Banfield J.F."/>
        </authorList>
    </citation>
    <scope>NUCLEOTIDE SEQUENCE [LARGE SCALE GENOMIC DNA]</scope>
</reference>
<dbReference type="SUPFAM" id="SSF88659">
    <property type="entry name" value="Sigma3 and sigma4 domains of RNA polymerase sigma factors"/>
    <property type="match status" value="1"/>
</dbReference>
<dbReference type="InterPro" id="IPR036388">
    <property type="entry name" value="WH-like_DNA-bd_sf"/>
</dbReference>
<organism evidence="2 3">
    <name type="scientific">Candidatus Wildermuthbacteria bacterium RIFCSPHIGHO2_12_FULL_40_12</name>
    <dbReference type="NCBI Taxonomy" id="1802457"/>
    <lineage>
        <taxon>Bacteria</taxon>
        <taxon>Candidatus Wildermuthiibacteriota</taxon>
    </lineage>
</organism>
<dbReference type="InterPro" id="IPR050239">
    <property type="entry name" value="Sigma-70_RNA_pol_init_factors"/>
</dbReference>
<proteinExistence type="predicted"/>
<dbReference type="GO" id="GO:0003700">
    <property type="term" value="F:DNA-binding transcription factor activity"/>
    <property type="evidence" value="ECO:0007669"/>
    <property type="project" value="InterPro"/>
</dbReference>
<dbReference type="EMBL" id="MHUC01000038">
    <property type="protein sequence ID" value="OHA70059.1"/>
    <property type="molecule type" value="Genomic_DNA"/>
</dbReference>
<evidence type="ECO:0000313" key="2">
    <source>
        <dbReference type="EMBL" id="OHA70059.1"/>
    </source>
</evidence>
<evidence type="ECO:0000313" key="3">
    <source>
        <dbReference type="Proteomes" id="UP000177078"/>
    </source>
</evidence>
<dbReference type="PANTHER" id="PTHR30603:SF47">
    <property type="entry name" value="RNA POLYMERASE SIGMA FACTOR SIGD, CHLOROPLASTIC"/>
    <property type="match status" value="1"/>
</dbReference>
<accession>A0A1G2RCG4</accession>
<dbReference type="PRINTS" id="PR00046">
    <property type="entry name" value="SIGMA70FCT"/>
</dbReference>
<sequence length="342" mass="39356">MTKFNYQKICSDLIEGLSPKGREVVSRRFGLDQNQKETLEAIGQDHSITRERVRQIQEDAILKVNKVLDRYQPVFKHLENAFRSYGNIKKEDVLLNLLGEGNNQNQVFFLLTLGKPFLRFFETDKYHTFWTTEPKPTAAMNNVVSAFHKFLSKRKTPITLQEVSANEFFGKNKSKEKIHSFGPQSFHSILEVSKNIQKNQDGFWGLREWPEINPRGIKDRAYVAFKKEQKPLHFSEVARLIGGNANVQSVHNELIRDNRFVLVGRGLYALKEMGYRPGVVRDVIIGILKDSKKPLTQEEILSEVSKQRVVQKSTVLINLNNKQCFSKNPEGKYVFVKGVSSI</sequence>
<dbReference type="AlphaFoldDB" id="A0A1G2RCG4"/>
<dbReference type="STRING" id="1802457.A3F15_01155"/>
<dbReference type="Gene3D" id="1.10.10.10">
    <property type="entry name" value="Winged helix-like DNA-binding domain superfamily/Winged helix DNA-binding domain"/>
    <property type="match status" value="1"/>
</dbReference>
<dbReference type="GO" id="GO:0006352">
    <property type="term" value="P:DNA-templated transcription initiation"/>
    <property type="evidence" value="ECO:0007669"/>
    <property type="project" value="InterPro"/>
</dbReference>
<dbReference type="PANTHER" id="PTHR30603">
    <property type="entry name" value="RNA POLYMERASE SIGMA FACTOR RPO"/>
    <property type="match status" value="1"/>
</dbReference>
<protein>
    <recommendedName>
        <fullName evidence="1">RNA polymerase sigma-70 region 4 domain-containing protein</fullName>
    </recommendedName>
</protein>
<dbReference type="InterPro" id="IPR013324">
    <property type="entry name" value="RNA_pol_sigma_r3/r4-like"/>
</dbReference>
<dbReference type="Gene3D" id="1.10.10.1250">
    <property type="entry name" value="RNA polymerase, subunit delta, N-terminal domain"/>
    <property type="match status" value="1"/>
</dbReference>
<evidence type="ECO:0000259" key="1">
    <source>
        <dbReference type="Pfam" id="PF04545"/>
    </source>
</evidence>
<dbReference type="InterPro" id="IPR038087">
    <property type="entry name" value="RNAP_delta_N_dom_sf"/>
</dbReference>
<name>A0A1G2RCG4_9BACT</name>